<accession>A0A813WAT0</accession>
<organism evidence="2 3">
    <name type="scientific">Adineta ricciae</name>
    <name type="common">Rotifer</name>
    <dbReference type="NCBI Taxonomy" id="249248"/>
    <lineage>
        <taxon>Eukaryota</taxon>
        <taxon>Metazoa</taxon>
        <taxon>Spiralia</taxon>
        <taxon>Gnathifera</taxon>
        <taxon>Rotifera</taxon>
        <taxon>Eurotatoria</taxon>
        <taxon>Bdelloidea</taxon>
        <taxon>Adinetida</taxon>
        <taxon>Adinetidae</taxon>
        <taxon>Adineta</taxon>
    </lineage>
</organism>
<keyword evidence="1" id="KW-0812">Transmembrane</keyword>
<gene>
    <name evidence="2" type="ORF">XAT740_LOCUS5361</name>
</gene>
<dbReference type="EMBL" id="CAJNOR010000230">
    <property type="protein sequence ID" value="CAF0848654.1"/>
    <property type="molecule type" value="Genomic_DNA"/>
</dbReference>
<keyword evidence="3" id="KW-1185">Reference proteome</keyword>
<evidence type="ECO:0000256" key="1">
    <source>
        <dbReference type="SAM" id="Phobius"/>
    </source>
</evidence>
<sequence length="322" mass="37819">MSTNPPCVKCETTDNFNGLLTCNGCRRSYCSDHVEDHFLERRNRFEQFVNEYNLLYDTFRNVEQRLNGDQREKVQKELSEIKFRFLENQKSSNYCEKDFTSWLNRFERIRNQLTISSESNPATRTHSKDYRIYLSLVLCLLAYCISYHLLILNKKLIVISGPIRLSENDRVAEHSGDDHVPGTFRVQQNFSDRNYSVRFRIEKISSSNAFIGIAESKDHRTPTMKYGWLIGNDRSASIKPEENIFVRILRILWQPLTSYQVIHSVQQGDTVEIVVDCAHSKIIFENLQTSLKGELEIDQQQVPWPWQVEITLNRRGDQIRLL</sequence>
<name>A0A813WAT0_ADIRI</name>
<feature type="transmembrane region" description="Helical" evidence="1">
    <location>
        <begin position="132"/>
        <end position="150"/>
    </location>
</feature>
<evidence type="ECO:0000313" key="3">
    <source>
        <dbReference type="Proteomes" id="UP000663828"/>
    </source>
</evidence>
<evidence type="ECO:0000313" key="2">
    <source>
        <dbReference type="EMBL" id="CAF0848654.1"/>
    </source>
</evidence>
<dbReference type="Proteomes" id="UP000663828">
    <property type="component" value="Unassembled WGS sequence"/>
</dbReference>
<reference evidence="2" key="1">
    <citation type="submission" date="2021-02" db="EMBL/GenBank/DDBJ databases">
        <authorList>
            <person name="Nowell W R."/>
        </authorList>
    </citation>
    <scope>NUCLEOTIDE SEQUENCE</scope>
</reference>
<protein>
    <submittedName>
        <fullName evidence="2">Uncharacterized protein</fullName>
    </submittedName>
</protein>
<keyword evidence="1" id="KW-0472">Membrane</keyword>
<comment type="caution">
    <text evidence="2">The sequence shown here is derived from an EMBL/GenBank/DDBJ whole genome shotgun (WGS) entry which is preliminary data.</text>
</comment>
<keyword evidence="1" id="KW-1133">Transmembrane helix</keyword>
<proteinExistence type="predicted"/>
<dbReference type="AlphaFoldDB" id="A0A813WAT0"/>